<name>A0A8S4G166_PLUXY</name>
<feature type="compositionally biased region" description="Gly residues" evidence="1">
    <location>
        <begin position="1"/>
        <end position="25"/>
    </location>
</feature>
<proteinExistence type="predicted"/>
<gene>
    <name evidence="2" type="ORF">PLXY2_LOCUS12408</name>
</gene>
<evidence type="ECO:0000313" key="2">
    <source>
        <dbReference type="EMBL" id="CAG9134126.1"/>
    </source>
</evidence>
<feature type="region of interest" description="Disordered" evidence="1">
    <location>
        <begin position="1"/>
        <end position="78"/>
    </location>
</feature>
<reference evidence="2" key="1">
    <citation type="submission" date="2020-11" db="EMBL/GenBank/DDBJ databases">
        <authorList>
            <person name="Whiteford S."/>
        </authorList>
    </citation>
    <scope>NUCLEOTIDE SEQUENCE</scope>
</reference>
<dbReference type="EMBL" id="CAJHNJ030000073">
    <property type="protein sequence ID" value="CAG9134126.1"/>
    <property type="molecule type" value="Genomic_DNA"/>
</dbReference>
<dbReference type="Proteomes" id="UP000653454">
    <property type="component" value="Unassembled WGS sequence"/>
</dbReference>
<evidence type="ECO:0000313" key="3">
    <source>
        <dbReference type="Proteomes" id="UP000653454"/>
    </source>
</evidence>
<sequence length="189" mass="18188">MVGRGGGVGCGSGVQSRGGGGVGEGGRWRGVRLGQRLGHHGLGSGRGVGGDGRSSGVGRHGGSGVGSHGGGGVRSHRRDYGTADQRLSQLRRGGGGGSIQLGFHSLDVVDGPPGVVLGGVGGAALQLGGLVVRLAAGVGGGAQVVGRLGVRLNGGAGDVARADGGQRGGQHAHRRRGCGARQHASGNDL</sequence>
<protein>
    <submittedName>
        <fullName evidence="2">(diamondback moth) hypothetical protein</fullName>
    </submittedName>
</protein>
<keyword evidence="3" id="KW-1185">Reference proteome</keyword>
<feature type="region of interest" description="Disordered" evidence="1">
    <location>
        <begin position="161"/>
        <end position="189"/>
    </location>
</feature>
<feature type="compositionally biased region" description="Gly residues" evidence="1">
    <location>
        <begin position="40"/>
        <end position="73"/>
    </location>
</feature>
<comment type="caution">
    <text evidence="2">The sequence shown here is derived from an EMBL/GenBank/DDBJ whole genome shotgun (WGS) entry which is preliminary data.</text>
</comment>
<evidence type="ECO:0000256" key="1">
    <source>
        <dbReference type="SAM" id="MobiDB-lite"/>
    </source>
</evidence>
<feature type="compositionally biased region" description="Low complexity" evidence="1">
    <location>
        <begin position="179"/>
        <end position="189"/>
    </location>
</feature>
<dbReference type="AlphaFoldDB" id="A0A8S4G166"/>
<organism evidence="2 3">
    <name type="scientific">Plutella xylostella</name>
    <name type="common">Diamondback moth</name>
    <name type="synonym">Plutella maculipennis</name>
    <dbReference type="NCBI Taxonomy" id="51655"/>
    <lineage>
        <taxon>Eukaryota</taxon>
        <taxon>Metazoa</taxon>
        <taxon>Ecdysozoa</taxon>
        <taxon>Arthropoda</taxon>
        <taxon>Hexapoda</taxon>
        <taxon>Insecta</taxon>
        <taxon>Pterygota</taxon>
        <taxon>Neoptera</taxon>
        <taxon>Endopterygota</taxon>
        <taxon>Lepidoptera</taxon>
        <taxon>Glossata</taxon>
        <taxon>Ditrysia</taxon>
        <taxon>Yponomeutoidea</taxon>
        <taxon>Plutellidae</taxon>
        <taxon>Plutella</taxon>
    </lineage>
</organism>
<accession>A0A8S4G166</accession>